<dbReference type="Proteomes" id="UP000287224">
    <property type="component" value="Unassembled WGS sequence"/>
</dbReference>
<reference evidence="2" key="1">
    <citation type="submission" date="2018-12" db="EMBL/GenBank/DDBJ databases">
        <title>Tengunoibacter tsumagoiensis gen. nov., sp. nov., Dictyobacter kobayashii sp. nov., D. alpinus sp. nov., and D. joshuensis sp. nov. and description of Dictyobacteraceae fam. nov. within the order Ktedonobacterales isolated from Tengu-no-mugimeshi.</title>
        <authorList>
            <person name="Wang C.M."/>
            <person name="Zheng Y."/>
            <person name="Sakai Y."/>
            <person name="Toyoda A."/>
            <person name="Minakuchi Y."/>
            <person name="Abe K."/>
            <person name="Yokota A."/>
            <person name="Yabe S."/>
        </authorList>
    </citation>
    <scope>NUCLEOTIDE SEQUENCE [LARGE SCALE GENOMIC DNA]</scope>
    <source>
        <strain evidence="2">S-27</strain>
    </source>
</reference>
<sequence>MCRIAYDKNDRRNIWGALTIMPMKEETIFRILRGEFEEHNITPDDIFTYEDRHEYTGYIASATIRPEHKIHLRGLVRDVFDYWCEQYPNVKINKLYAYASSDTGWELVSHFYFAPRYDIGDNAFELDLSRRNPNRLVSDFQSCLRKKTGKPVTR</sequence>
<organism evidence="1 2">
    <name type="scientific">Dictyobacter aurantiacus</name>
    <dbReference type="NCBI Taxonomy" id="1936993"/>
    <lineage>
        <taxon>Bacteria</taxon>
        <taxon>Bacillati</taxon>
        <taxon>Chloroflexota</taxon>
        <taxon>Ktedonobacteria</taxon>
        <taxon>Ktedonobacterales</taxon>
        <taxon>Dictyobacteraceae</taxon>
        <taxon>Dictyobacter</taxon>
    </lineage>
</organism>
<comment type="caution">
    <text evidence="1">The sequence shown here is derived from an EMBL/GenBank/DDBJ whole genome shotgun (WGS) entry which is preliminary data.</text>
</comment>
<keyword evidence="2" id="KW-1185">Reference proteome</keyword>
<name>A0A401ZB50_9CHLR</name>
<dbReference type="AlphaFoldDB" id="A0A401ZB50"/>
<gene>
    <name evidence="1" type="ORF">KDAU_12870</name>
</gene>
<evidence type="ECO:0000313" key="2">
    <source>
        <dbReference type="Proteomes" id="UP000287224"/>
    </source>
</evidence>
<accession>A0A401ZB50</accession>
<dbReference type="EMBL" id="BIFQ01000001">
    <property type="protein sequence ID" value="GCE03958.1"/>
    <property type="molecule type" value="Genomic_DNA"/>
</dbReference>
<protein>
    <submittedName>
        <fullName evidence="1">Uncharacterized protein</fullName>
    </submittedName>
</protein>
<evidence type="ECO:0000313" key="1">
    <source>
        <dbReference type="EMBL" id="GCE03958.1"/>
    </source>
</evidence>
<proteinExistence type="predicted"/>